<accession>A0A4V3FIA0</accession>
<dbReference type="Proteomes" id="UP000295662">
    <property type="component" value="Unassembled WGS sequence"/>
</dbReference>
<sequence>MRKFFYWLTSLAIAVLAAGASEQGDDAAEILWTPASQLNALPVPEPSRAVLLGIGIMAIAFTYRKAWINLKRKD</sequence>
<name>A0A4V3FIA0_9BACT</name>
<dbReference type="InterPro" id="IPR013424">
    <property type="entry name" value="Ice-binding_C"/>
</dbReference>
<keyword evidence="1" id="KW-0812">Transmembrane</keyword>
<proteinExistence type="predicted"/>
<protein>
    <submittedName>
        <fullName evidence="2">Putative secreted protein with PEP-CTERM sorting signal</fullName>
    </submittedName>
</protein>
<dbReference type="NCBIfam" id="TIGR02595">
    <property type="entry name" value="PEP_CTERM"/>
    <property type="match status" value="1"/>
</dbReference>
<gene>
    <name evidence="2" type="ORF">EI77_00873</name>
</gene>
<dbReference type="EMBL" id="SOCA01000001">
    <property type="protein sequence ID" value="TDU81563.1"/>
    <property type="molecule type" value="Genomic_DNA"/>
</dbReference>
<organism evidence="2 3">
    <name type="scientific">Prosthecobacter fusiformis</name>
    <dbReference type="NCBI Taxonomy" id="48464"/>
    <lineage>
        <taxon>Bacteria</taxon>
        <taxon>Pseudomonadati</taxon>
        <taxon>Verrucomicrobiota</taxon>
        <taxon>Verrucomicrobiia</taxon>
        <taxon>Verrucomicrobiales</taxon>
        <taxon>Verrucomicrobiaceae</taxon>
        <taxon>Prosthecobacter</taxon>
    </lineage>
</organism>
<keyword evidence="3" id="KW-1185">Reference proteome</keyword>
<reference evidence="2 3" key="1">
    <citation type="submission" date="2019-03" db="EMBL/GenBank/DDBJ databases">
        <title>Genomic Encyclopedia of Archaeal and Bacterial Type Strains, Phase II (KMG-II): from individual species to whole genera.</title>
        <authorList>
            <person name="Goeker M."/>
        </authorList>
    </citation>
    <scope>NUCLEOTIDE SEQUENCE [LARGE SCALE GENOMIC DNA]</scope>
    <source>
        <strain evidence="2 3">ATCC 25309</strain>
    </source>
</reference>
<feature type="transmembrane region" description="Helical" evidence="1">
    <location>
        <begin position="47"/>
        <end position="63"/>
    </location>
</feature>
<dbReference type="RefSeq" id="WP_166647025.1">
    <property type="nucleotide sequence ID" value="NZ_SOCA01000001.1"/>
</dbReference>
<evidence type="ECO:0000313" key="2">
    <source>
        <dbReference type="EMBL" id="TDU81563.1"/>
    </source>
</evidence>
<evidence type="ECO:0000313" key="3">
    <source>
        <dbReference type="Proteomes" id="UP000295662"/>
    </source>
</evidence>
<evidence type="ECO:0000256" key="1">
    <source>
        <dbReference type="SAM" id="Phobius"/>
    </source>
</evidence>
<keyword evidence="1" id="KW-0472">Membrane</keyword>
<dbReference type="AlphaFoldDB" id="A0A4V3FIA0"/>
<comment type="caution">
    <text evidence="2">The sequence shown here is derived from an EMBL/GenBank/DDBJ whole genome shotgun (WGS) entry which is preliminary data.</text>
</comment>
<keyword evidence="1" id="KW-1133">Transmembrane helix</keyword>